<gene>
    <name evidence="2" type="ORF">ABC969_16365</name>
</gene>
<dbReference type="InterPro" id="IPR010982">
    <property type="entry name" value="Lambda_DNA-bd_dom_sf"/>
</dbReference>
<evidence type="ECO:0000313" key="3">
    <source>
        <dbReference type="Proteomes" id="UP001404104"/>
    </source>
</evidence>
<dbReference type="EMBL" id="JBDIMF010000009">
    <property type="protein sequence ID" value="MEN2787988.1"/>
    <property type="molecule type" value="Genomic_DNA"/>
</dbReference>
<dbReference type="Gene3D" id="1.10.260.40">
    <property type="entry name" value="lambda repressor-like DNA-binding domains"/>
    <property type="match status" value="1"/>
</dbReference>
<evidence type="ECO:0000313" key="2">
    <source>
        <dbReference type="EMBL" id="MEN2787988.1"/>
    </source>
</evidence>
<dbReference type="SUPFAM" id="SSF47413">
    <property type="entry name" value="lambda repressor-like DNA-binding domains"/>
    <property type="match status" value="1"/>
</dbReference>
<reference evidence="2 3" key="1">
    <citation type="submission" date="2024-05" db="EMBL/GenBank/DDBJ databases">
        <authorList>
            <person name="Liu Q."/>
            <person name="Xin Y.-H."/>
        </authorList>
    </citation>
    <scope>NUCLEOTIDE SEQUENCE [LARGE SCALE GENOMIC DNA]</scope>
    <source>
        <strain evidence="2 3">CGMCC 1.15349</strain>
    </source>
</reference>
<proteinExistence type="predicted"/>
<organism evidence="2 3">
    <name type="scientific">Sphingomonas qilianensis</name>
    <dbReference type="NCBI Taxonomy" id="1736690"/>
    <lineage>
        <taxon>Bacteria</taxon>
        <taxon>Pseudomonadati</taxon>
        <taxon>Pseudomonadota</taxon>
        <taxon>Alphaproteobacteria</taxon>
        <taxon>Sphingomonadales</taxon>
        <taxon>Sphingomonadaceae</taxon>
        <taxon>Sphingomonas</taxon>
    </lineage>
</organism>
<feature type="domain" description="HTH cro/C1-type" evidence="1">
    <location>
        <begin position="8"/>
        <end position="53"/>
    </location>
</feature>
<dbReference type="RefSeq" id="WP_345866243.1">
    <property type="nucleotide sequence ID" value="NZ_JBDIMF010000009.1"/>
</dbReference>
<sequence>MITIEQCRAARALLDWSAEILAKSAGVGVATVRRYESGMSVAAGSLSAIEDAFSAAGVTFIDAGEASPAGGQGVRFDPT</sequence>
<dbReference type="InterPro" id="IPR001387">
    <property type="entry name" value="Cro/C1-type_HTH"/>
</dbReference>
<protein>
    <submittedName>
        <fullName evidence="2">Helix-turn-helix transcriptional regulator</fullName>
    </submittedName>
</protein>
<dbReference type="CDD" id="cd00093">
    <property type="entry name" value="HTH_XRE"/>
    <property type="match status" value="1"/>
</dbReference>
<dbReference type="Proteomes" id="UP001404104">
    <property type="component" value="Unassembled WGS sequence"/>
</dbReference>
<dbReference type="Pfam" id="PF01381">
    <property type="entry name" value="HTH_3"/>
    <property type="match status" value="1"/>
</dbReference>
<evidence type="ECO:0000259" key="1">
    <source>
        <dbReference type="Pfam" id="PF01381"/>
    </source>
</evidence>
<comment type="caution">
    <text evidence="2">The sequence shown here is derived from an EMBL/GenBank/DDBJ whole genome shotgun (WGS) entry which is preliminary data.</text>
</comment>
<accession>A0ABU9XWQ0</accession>
<name>A0ABU9XWQ0_9SPHN</name>
<keyword evidence="3" id="KW-1185">Reference proteome</keyword>